<protein>
    <submittedName>
        <fullName evidence="2">Uncharacterized protein</fullName>
    </submittedName>
</protein>
<dbReference type="Proteomes" id="UP001152798">
    <property type="component" value="Chromosome 7"/>
</dbReference>
<organism evidence="2 3">
    <name type="scientific">Nezara viridula</name>
    <name type="common">Southern green stink bug</name>
    <name type="synonym">Cimex viridulus</name>
    <dbReference type="NCBI Taxonomy" id="85310"/>
    <lineage>
        <taxon>Eukaryota</taxon>
        <taxon>Metazoa</taxon>
        <taxon>Ecdysozoa</taxon>
        <taxon>Arthropoda</taxon>
        <taxon>Hexapoda</taxon>
        <taxon>Insecta</taxon>
        <taxon>Pterygota</taxon>
        <taxon>Neoptera</taxon>
        <taxon>Paraneoptera</taxon>
        <taxon>Hemiptera</taxon>
        <taxon>Heteroptera</taxon>
        <taxon>Panheteroptera</taxon>
        <taxon>Pentatomomorpha</taxon>
        <taxon>Pentatomoidea</taxon>
        <taxon>Pentatomidae</taxon>
        <taxon>Pentatominae</taxon>
        <taxon>Nezara</taxon>
    </lineage>
</organism>
<name>A0A9P0HS66_NEZVI</name>
<reference evidence="2" key="1">
    <citation type="submission" date="2022-01" db="EMBL/GenBank/DDBJ databases">
        <authorList>
            <person name="King R."/>
        </authorList>
    </citation>
    <scope>NUCLEOTIDE SEQUENCE</scope>
</reference>
<feature type="compositionally biased region" description="Low complexity" evidence="1">
    <location>
        <begin position="41"/>
        <end position="57"/>
    </location>
</feature>
<proteinExistence type="predicted"/>
<dbReference type="EMBL" id="OV725083">
    <property type="protein sequence ID" value="CAH1408104.1"/>
    <property type="molecule type" value="Genomic_DNA"/>
</dbReference>
<evidence type="ECO:0000313" key="3">
    <source>
        <dbReference type="Proteomes" id="UP001152798"/>
    </source>
</evidence>
<accession>A0A9P0HS66</accession>
<feature type="region of interest" description="Disordered" evidence="1">
    <location>
        <begin position="36"/>
        <end position="62"/>
    </location>
</feature>
<dbReference type="AlphaFoldDB" id="A0A9P0HS66"/>
<keyword evidence="3" id="KW-1185">Reference proteome</keyword>
<evidence type="ECO:0000313" key="2">
    <source>
        <dbReference type="EMBL" id="CAH1408104.1"/>
    </source>
</evidence>
<sequence length="91" mass="10279">MHYRNRSRQLAEGRSSKDRCLSGAILSMIREYRGSGLAGQSVPNSRESRSVRSVSSSAKDNRSIWSNEEEIWVGYRNTIGSKGGCDKIIWR</sequence>
<evidence type="ECO:0000256" key="1">
    <source>
        <dbReference type="SAM" id="MobiDB-lite"/>
    </source>
</evidence>
<gene>
    <name evidence="2" type="ORF">NEZAVI_LOCUS15696</name>
</gene>